<protein>
    <recommendedName>
        <fullName evidence="1">DNA mimic protein DMP19 C-terminal domain-containing protein</fullName>
    </recommendedName>
</protein>
<sequence>MPTGTELPSTPQLFVPNILVLRCDFQDLDPTVLPNAVISFCNWCIHEADLPSECVQPDAWLLYCTSFYVGQVCNGGHGQFAGNSGMDHAFLAEVDAGLEAFGLNELRENFDQFVGIMLADQALHDKVVDGCGFGDIPSVIETLDDKFLDLFDVDQFSRRASEWLRCNPHVLALTPAEKWAEEKKIIAQTGGTSGPPAHPATKTGDFWTGYFDTRPPITTRDDFEAEAARLRKAFEVAMLEDDENGIDAVIAGYRALQDACPPDNRQRWSKQVLHLKSQLLLAGERWGRTDLLDQAADAIRQSIAEDGDKAEGPNAAFAWRALGEALVGLAQINPARISAMPEALAAFDRSIAIEEASAGGRDIGAAGENWIGKAEAMILLAKEEDYAARLSMARALLDEAPKLQTMAGPARMAAARADLLLMSPYDDITEAVKRRTRHMLDDAIACERDNDGAIWSSPFRLKRLQHLRAHPRLAAADDTLSM</sequence>
<organism evidence="2 3">
    <name type="scientific">Sphingomonas abaci</name>
    <dbReference type="NCBI Taxonomy" id="237611"/>
    <lineage>
        <taxon>Bacteria</taxon>
        <taxon>Pseudomonadati</taxon>
        <taxon>Pseudomonadota</taxon>
        <taxon>Alphaproteobacteria</taxon>
        <taxon>Sphingomonadales</taxon>
        <taxon>Sphingomonadaceae</taxon>
        <taxon>Sphingomonas</taxon>
    </lineage>
</organism>
<proteinExistence type="predicted"/>
<dbReference type="Gene3D" id="1.20.1420.60">
    <property type="match status" value="1"/>
</dbReference>
<evidence type="ECO:0000313" key="2">
    <source>
        <dbReference type="EMBL" id="MBB4617657.1"/>
    </source>
</evidence>
<name>A0A7W7EXI5_9SPHN</name>
<dbReference type="Pfam" id="PF14300">
    <property type="entry name" value="DMP19"/>
    <property type="match status" value="1"/>
</dbReference>
<dbReference type="AlphaFoldDB" id="A0A7W7EXI5"/>
<dbReference type="EMBL" id="JACHNY010000003">
    <property type="protein sequence ID" value="MBB4617657.1"/>
    <property type="molecule type" value="Genomic_DNA"/>
</dbReference>
<dbReference type="RefSeq" id="WP_184113709.1">
    <property type="nucleotide sequence ID" value="NZ_JACHNY010000003.1"/>
</dbReference>
<dbReference type="Proteomes" id="UP000574769">
    <property type="component" value="Unassembled WGS sequence"/>
</dbReference>
<reference evidence="2 3" key="1">
    <citation type="submission" date="2020-08" db="EMBL/GenBank/DDBJ databases">
        <title>Genomic Encyclopedia of Type Strains, Phase IV (KMG-IV): sequencing the most valuable type-strain genomes for metagenomic binning, comparative biology and taxonomic classification.</title>
        <authorList>
            <person name="Goeker M."/>
        </authorList>
    </citation>
    <scope>NUCLEOTIDE SEQUENCE [LARGE SCALE GENOMIC DNA]</scope>
    <source>
        <strain evidence="2 3">DSM 15867</strain>
    </source>
</reference>
<evidence type="ECO:0000313" key="3">
    <source>
        <dbReference type="Proteomes" id="UP000574769"/>
    </source>
</evidence>
<accession>A0A7W7EXI5</accession>
<gene>
    <name evidence="2" type="ORF">GGQ96_001785</name>
</gene>
<comment type="caution">
    <text evidence="2">The sequence shown here is derived from an EMBL/GenBank/DDBJ whole genome shotgun (WGS) entry which is preliminary data.</text>
</comment>
<evidence type="ECO:0000259" key="1">
    <source>
        <dbReference type="Pfam" id="PF14300"/>
    </source>
</evidence>
<feature type="domain" description="DNA mimic protein DMP19 C-terminal" evidence="1">
    <location>
        <begin position="57"/>
        <end position="167"/>
    </location>
</feature>
<keyword evidence="3" id="KW-1185">Reference proteome</keyword>
<dbReference type="InterPro" id="IPR025402">
    <property type="entry name" value="DMP19_C"/>
</dbReference>